<feature type="transmembrane region" description="Helical" evidence="1">
    <location>
        <begin position="278"/>
        <end position="300"/>
    </location>
</feature>
<evidence type="ECO:0000313" key="4">
    <source>
        <dbReference type="Proteomes" id="UP000320776"/>
    </source>
</evidence>
<evidence type="ECO:0000313" key="3">
    <source>
        <dbReference type="EMBL" id="QDR79054.1"/>
    </source>
</evidence>
<dbReference type="OrthoDB" id="2814158at2"/>
<feature type="transmembrane region" description="Helical" evidence="1">
    <location>
        <begin position="397"/>
        <end position="416"/>
    </location>
</feature>
<gene>
    <name evidence="3" type="ORF">SPTER_03130</name>
</gene>
<accession>A0A517DNV9</accession>
<organism evidence="3 4">
    <name type="scientific">Sporomusa termitida</name>
    <dbReference type="NCBI Taxonomy" id="2377"/>
    <lineage>
        <taxon>Bacteria</taxon>
        <taxon>Bacillati</taxon>
        <taxon>Bacillota</taxon>
        <taxon>Negativicutes</taxon>
        <taxon>Selenomonadales</taxon>
        <taxon>Sporomusaceae</taxon>
        <taxon>Sporomusa</taxon>
    </lineage>
</organism>
<evidence type="ECO:0000259" key="2">
    <source>
        <dbReference type="Pfam" id="PF07158"/>
    </source>
</evidence>
<keyword evidence="1" id="KW-1133">Transmembrane helix</keyword>
<feature type="transmembrane region" description="Helical" evidence="1">
    <location>
        <begin position="6"/>
        <end position="36"/>
    </location>
</feature>
<proteinExistence type="predicted"/>
<keyword evidence="1" id="KW-0812">Transmembrane</keyword>
<sequence length="421" mass="43300">MDVSVLSLVALLIAIIVSCISPKNIGIMAIGLAFIVGHVMGGIKPDKIIAGFPLGLFMTLAGVTYLFGIAQVNGTIDKITKYAVKAVRGNVALLPIVLFFVAFALSAIGPGHISIIALMAPAAMLLAEEVGISPFLMALMVGNGGQAGALSPIAPAGVIANGLSADLGFTGIAFPVFFNTFLGHFAVAMLAYVMFGGLKLWKQGAAGHGNASALANIRVDAFTKQQLMTLTGIGVLMVLALGFKFDVGLTGFTIGAILTLLNAGDENQAVKSMPWNTILMVCGVTVLVGLMKNVGGMALFSNIIAEFSTPNTATLVVGFVAAVISAYASTSGVIMPAFIPLVPDLVAKMGGGDPLAIIYSIILAGHLVDVSPLSTTGALLIGAAGPKADKQKLFRSMLIWGFAMAVVGSILSWLFFTVLKV</sequence>
<dbReference type="EMBL" id="CP036259">
    <property type="protein sequence ID" value="QDR79054.1"/>
    <property type="molecule type" value="Genomic_DNA"/>
</dbReference>
<dbReference type="RefSeq" id="WP_144348751.1">
    <property type="nucleotide sequence ID" value="NZ_CP036259.1"/>
</dbReference>
<dbReference type="AlphaFoldDB" id="A0A517DNV9"/>
<protein>
    <recommendedName>
        <fullName evidence="2">Dicarboxylate carrier MatC N-terminal domain-containing protein</fullName>
    </recommendedName>
</protein>
<dbReference type="KEGG" id="sted:SPTER_03130"/>
<evidence type="ECO:0000256" key="1">
    <source>
        <dbReference type="SAM" id="Phobius"/>
    </source>
</evidence>
<name>A0A517DNV9_9FIRM</name>
<feature type="domain" description="Dicarboxylate carrier MatC N-terminal" evidence="2">
    <location>
        <begin position="1"/>
        <end position="149"/>
    </location>
</feature>
<dbReference type="Proteomes" id="UP000320776">
    <property type="component" value="Chromosome"/>
</dbReference>
<keyword evidence="4" id="KW-1185">Reference proteome</keyword>
<dbReference type="InterPro" id="IPR009827">
    <property type="entry name" value="MatC_N"/>
</dbReference>
<feature type="transmembrane region" description="Helical" evidence="1">
    <location>
        <begin position="233"/>
        <end position="258"/>
    </location>
</feature>
<feature type="transmembrane region" description="Helical" evidence="1">
    <location>
        <begin position="172"/>
        <end position="195"/>
    </location>
</feature>
<feature type="transmembrane region" description="Helical" evidence="1">
    <location>
        <begin position="90"/>
        <end position="108"/>
    </location>
</feature>
<dbReference type="Pfam" id="PF07158">
    <property type="entry name" value="MatC_N"/>
    <property type="match status" value="1"/>
</dbReference>
<keyword evidence="1" id="KW-0472">Membrane</keyword>
<feature type="transmembrane region" description="Helical" evidence="1">
    <location>
        <begin position="48"/>
        <end position="70"/>
    </location>
</feature>
<feature type="transmembrane region" description="Helical" evidence="1">
    <location>
        <begin position="312"/>
        <end position="337"/>
    </location>
</feature>
<reference evidence="3 4" key="1">
    <citation type="submission" date="2019-02" db="EMBL/GenBank/DDBJ databases">
        <title>Closed genome of Sporomusa termitida DSM 4440.</title>
        <authorList>
            <person name="Poehlein A."/>
            <person name="Daniel R."/>
        </authorList>
    </citation>
    <scope>NUCLEOTIDE SEQUENCE [LARGE SCALE GENOMIC DNA]</scope>
    <source>
        <strain evidence="3 4">DSM 4440</strain>
    </source>
</reference>
<feature type="transmembrane region" description="Helical" evidence="1">
    <location>
        <begin position="357"/>
        <end position="385"/>
    </location>
</feature>